<evidence type="ECO:0000313" key="2">
    <source>
        <dbReference type="Proteomes" id="UP000307720"/>
    </source>
</evidence>
<comment type="caution">
    <text evidence="1">The sequence shown here is derived from an EMBL/GenBank/DDBJ whole genome shotgun (WGS) entry which is preliminary data.</text>
</comment>
<evidence type="ECO:0000313" key="1">
    <source>
        <dbReference type="EMBL" id="TGX98648.1"/>
    </source>
</evidence>
<dbReference type="Proteomes" id="UP000307720">
    <property type="component" value="Unassembled WGS sequence"/>
</dbReference>
<protein>
    <submittedName>
        <fullName evidence="1">Uncharacterized protein</fullName>
    </submittedName>
</protein>
<organism evidence="1 2">
    <name type="scientific">Hominisplanchenecus murintestinalis</name>
    <dbReference type="NCBI Taxonomy" id="2941517"/>
    <lineage>
        <taxon>Bacteria</taxon>
        <taxon>Bacillati</taxon>
        <taxon>Bacillota</taxon>
        <taxon>Clostridia</taxon>
        <taxon>Lachnospirales</taxon>
        <taxon>Lachnospiraceae</taxon>
        <taxon>Hominisplanchenecus</taxon>
    </lineage>
</organism>
<proteinExistence type="predicted"/>
<gene>
    <name evidence="1" type="ORF">E5357_08235</name>
</gene>
<reference evidence="1" key="1">
    <citation type="submission" date="2019-04" db="EMBL/GenBank/DDBJ databases">
        <title>Microbes associate with the intestines of laboratory mice.</title>
        <authorList>
            <person name="Navarre W."/>
            <person name="Wong E."/>
            <person name="Huang K."/>
            <person name="Tropini C."/>
            <person name="Ng K."/>
            <person name="Yu B."/>
        </authorList>
    </citation>
    <scope>NUCLEOTIDE SEQUENCE</scope>
    <source>
        <strain evidence="1">NM72_1-8</strain>
    </source>
</reference>
<name>A0AC61QZT0_9FIRM</name>
<accession>A0AC61QZT0</accession>
<dbReference type="EMBL" id="SRZB01000015">
    <property type="protein sequence ID" value="TGX98648.1"/>
    <property type="molecule type" value="Genomic_DNA"/>
</dbReference>
<keyword evidence="2" id="KW-1185">Reference proteome</keyword>
<sequence length="179" mass="20114">MDLIVTKWIGMEAAVMLAHDRKEELLQRFPAAFVHAAAGMQRSISIPEDARAVSRFQPDGVCPLGEGGIFTALWNLAEQMESGLEVDLRKIPVRQETIEICEYFDINPYNVLSGGSFLIAARDGAALAEELSHQDIPTVVIGRMTKGNDRILWNAGNKRFLDRPQRDEMYKVNRREGIE</sequence>